<keyword evidence="3" id="KW-1185">Reference proteome</keyword>
<dbReference type="Proteomes" id="UP000714275">
    <property type="component" value="Unassembled WGS sequence"/>
</dbReference>
<dbReference type="Pfam" id="PF00096">
    <property type="entry name" value="zf-C2H2"/>
    <property type="match status" value="1"/>
</dbReference>
<evidence type="ECO:0000259" key="1">
    <source>
        <dbReference type="PROSITE" id="PS00028"/>
    </source>
</evidence>
<proteinExistence type="predicted"/>
<dbReference type="EMBL" id="JABBWD010000007">
    <property type="protein sequence ID" value="KAG1781084.1"/>
    <property type="molecule type" value="Genomic_DNA"/>
</dbReference>
<organism evidence="2 3">
    <name type="scientific">Suillus placidus</name>
    <dbReference type="NCBI Taxonomy" id="48579"/>
    <lineage>
        <taxon>Eukaryota</taxon>
        <taxon>Fungi</taxon>
        <taxon>Dikarya</taxon>
        <taxon>Basidiomycota</taxon>
        <taxon>Agaricomycotina</taxon>
        <taxon>Agaricomycetes</taxon>
        <taxon>Agaricomycetidae</taxon>
        <taxon>Boletales</taxon>
        <taxon>Suillineae</taxon>
        <taxon>Suillaceae</taxon>
        <taxon>Suillus</taxon>
    </lineage>
</organism>
<dbReference type="AlphaFoldDB" id="A0A9P7A254"/>
<accession>A0A9P7A254</accession>
<dbReference type="InterPro" id="IPR013087">
    <property type="entry name" value="Znf_C2H2_type"/>
</dbReference>
<protein>
    <recommendedName>
        <fullName evidence="1">C2H2-type domain-containing protein</fullName>
    </recommendedName>
</protein>
<dbReference type="OrthoDB" id="2576496at2759"/>
<reference evidence="2" key="1">
    <citation type="journal article" date="2020" name="New Phytol.">
        <title>Comparative genomics reveals dynamic genome evolution in host specialist ectomycorrhizal fungi.</title>
        <authorList>
            <person name="Lofgren L.A."/>
            <person name="Nguyen N.H."/>
            <person name="Vilgalys R."/>
            <person name="Ruytinx J."/>
            <person name="Liao H.L."/>
            <person name="Branco S."/>
            <person name="Kuo A."/>
            <person name="LaButti K."/>
            <person name="Lipzen A."/>
            <person name="Andreopoulos W."/>
            <person name="Pangilinan J."/>
            <person name="Riley R."/>
            <person name="Hundley H."/>
            <person name="Na H."/>
            <person name="Barry K."/>
            <person name="Grigoriev I.V."/>
            <person name="Stajich J.E."/>
            <person name="Kennedy P.G."/>
        </authorList>
    </citation>
    <scope>NUCLEOTIDE SEQUENCE</scope>
    <source>
        <strain evidence="2">DOB743</strain>
    </source>
</reference>
<feature type="domain" description="C2H2-type" evidence="1">
    <location>
        <begin position="97"/>
        <end position="120"/>
    </location>
</feature>
<evidence type="ECO:0000313" key="3">
    <source>
        <dbReference type="Proteomes" id="UP000714275"/>
    </source>
</evidence>
<sequence>MSEVAGPSDLLLSLHEIPNIAHQVIKPMPCEWEGCTVILNSWYNLTKHTLRHCDRISNMEGQYQCRYLRCAGRVHATKDALKAHVDLSHLSRLAISCPVRDCERVFPRASQLVSHFETDHKDLVNKRVTRTFDRLVATAPPSRQIVTHPPPLPSQHKLLHNWQFTVPLVSLPPHKTFGPLAPVEPISRKWRRLDAPDEDDSDSNHTVIPLDDLVRPLIPSQQSKELVLDVRRKPLSLNENQRLSYPQSMPRPPPRDDFVPTTIGISIFERKFGELAKDGVVDGEA</sequence>
<evidence type="ECO:0000313" key="2">
    <source>
        <dbReference type="EMBL" id="KAG1781084.1"/>
    </source>
</evidence>
<dbReference type="PROSITE" id="PS00028">
    <property type="entry name" value="ZINC_FINGER_C2H2_1"/>
    <property type="match status" value="1"/>
</dbReference>
<comment type="caution">
    <text evidence="2">The sequence shown here is derived from an EMBL/GenBank/DDBJ whole genome shotgun (WGS) entry which is preliminary data.</text>
</comment>
<gene>
    <name evidence="2" type="ORF">EV702DRAFT_1077548</name>
</gene>
<dbReference type="SMART" id="SM00355">
    <property type="entry name" value="ZnF_C2H2"/>
    <property type="match status" value="3"/>
</dbReference>
<name>A0A9P7A254_9AGAM</name>
<dbReference type="Gene3D" id="3.30.160.60">
    <property type="entry name" value="Classic Zinc Finger"/>
    <property type="match status" value="1"/>
</dbReference>